<dbReference type="AlphaFoldDB" id="A0A0W8IHG7"/>
<keyword evidence="1" id="KW-0812">Transmembrane</keyword>
<keyword evidence="1" id="KW-1133">Transmembrane helix</keyword>
<feature type="transmembrane region" description="Helical" evidence="1">
    <location>
        <begin position="54"/>
        <end position="73"/>
    </location>
</feature>
<evidence type="ECO:0000256" key="1">
    <source>
        <dbReference type="SAM" id="Phobius"/>
    </source>
</evidence>
<dbReference type="EMBL" id="LQBL01000002">
    <property type="protein sequence ID" value="KUG59336.1"/>
    <property type="molecule type" value="Genomic_DNA"/>
</dbReference>
<accession>A0A0W8IHG7</accession>
<comment type="caution">
    <text evidence="2">The sequence shown here is derived from an EMBL/GenBank/DDBJ whole genome shotgun (WGS) entry which is preliminary data.</text>
</comment>
<protein>
    <submittedName>
        <fullName evidence="2">Uncharacterized protein</fullName>
    </submittedName>
</protein>
<evidence type="ECO:0000313" key="2">
    <source>
        <dbReference type="EMBL" id="KUG59336.1"/>
    </source>
</evidence>
<gene>
    <name evidence="2" type="ORF">AVL62_06565</name>
</gene>
<organism evidence="2 3">
    <name type="scientific">Serinicoccus chungangensis</name>
    <dbReference type="NCBI Taxonomy" id="767452"/>
    <lineage>
        <taxon>Bacteria</taxon>
        <taxon>Bacillati</taxon>
        <taxon>Actinomycetota</taxon>
        <taxon>Actinomycetes</taxon>
        <taxon>Micrococcales</taxon>
        <taxon>Ornithinimicrobiaceae</taxon>
        <taxon>Serinicoccus</taxon>
    </lineage>
</organism>
<dbReference type="Proteomes" id="UP000054837">
    <property type="component" value="Unassembled WGS sequence"/>
</dbReference>
<proteinExistence type="predicted"/>
<name>A0A0W8IHG7_9MICO</name>
<dbReference type="RefSeq" id="WP_058889811.1">
    <property type="nucleotide sequence ID" value="NZ_LQBL01000002.1"/>
</dbReference>
<reference evidence="2 3" key="1">
    <citation type="submission" date="2015-12" db="EMBL/GenBank/DDBJ databases">
        <title>Serinicoccus chungangenesis strain CD08_5 genome sequencing and assembly.</title>
        <authorList>
            <person name="Chander A.M."/>
            <person name="Kaur G."/>
            <person name="Nair G.R."/>
            <person name="Dhawan D.K."/>
            <person name="Kochhar R.K."/>
            <person name="Mayilraj S."/>
            <person name="Bhadada S.K."/>
        </authorList>
    </citation>
    <scope>NUCLEOTIDE SEQUENCE [LARGE SCALE GENOMIC DNA]</scope>
    <source>
        <strain evidence="2 3">CD08_5</strain>
    </source>
</reference>
<dbReference type="Pfam" id="PF04657">
    <property type="entry name" value="DMT_YdcZ"/>
    <property type="match status" value="1"/>
</dbReference>
<keyword evidence="3" id="KW-1185">Reference proteome</keyword>
<dbReference type="InterPro" id="IPR006750">
    <property type="entry name" value="YdcZ"/>
</dbReference>
<evidence type="ECO:0000313" key="3">
    <source>
        <dbReference type="Proteomes" id="UP000054837"/>
    </source>
</evidence>
<keyword evidence="1" id="KW-0472">Membrane</keyword>
<sequence>MPTDAAQTSPVGARPLLTTLLPLLAAGVCGAVLPVQSRVNGVLSEQVGALPAATLSFGSGLVVLTLLLALAPLRRRAAAVWSAVRSGGCGGGRWSAVSGVRCSSPARRMPFRWSG</sequence>
<dbReference type="STRING" id="767452.AVL62_06565"/>